<dbReference type="FunFam" id="1.20.1250.20:FF:000011">
    <property type="entry name" value="MFS multidrug transporter, putative"/>
    <property type="match status" value="1"/>
</dbReference>
<feature type="domain" description="Major facilitator superfamily (MFS) profile" evidence="10">
    <location>
        <begin position="110"/>
        <end position="557"/>
    </location>
</feature>
<comment type="subcellular location">
    <subcellularLocation>
        <location evidence="1">Endomembrane system</location>
        <topology evidence="1">Multi-pass membrane protein</topology>
    </subcellularLocation>
</comment>
<dbReference type="Gene3D" id="3.40.220.10">
    <property type="entry name" value="Leucine Aminopeptidase, subunit E, domain 1"/>
    <property type="match status" value="1"/>
</dbReference>
<evidence type="ECO:0000256" key="9">
    <source>
        <dbReference type="SAM" id="Phobius"/>
    </source>
</evidence>
<feature type="transmembrane region" description="Helical" evidence="9">
    <location>
        <begin position="1339"/>
        <end position="1359"/>
    </location>
</feature>
<evidence type="ECO:0000256" key="5">
    <source>
        <dbReference type="ARBA" id="ARBA00022692"/>
    </source>
</evidence>
<dbReference type="GO" id="GO:0015853">
    <property type="term" value="P:adenine transport"/>
    <property type="evidence" value="ECO:0007669"/>
    <property type="project" value="TreeGrafter"/>
</dbReference>
<dbReference type="VEuPathDB" id="FungiDB:CDV56_102996"/>
<evidence type="ECO:0000256" key="7">
    <source>
        <dbReference type="ARBA" id="ARBA00023136"/>
    </source>
</evidence>
<feature type="transmembrane region" description="Helical" evidence="9">
    <location>
        <begin position="1109"/>
        <end position="1127"/>
    </location>
</feature>
<dbReference type="GO" id="GO:0005345">
    <property type="term" value="F:purine nucleobase transmembrane transporter activity"/>
    <property type="evidence" value="ECO:0007669"/>
    <property type="project" value="TreeGrafter"/>
</dbReference>
<dbReference type="SUPFAM" id="SSF103473">
    <property type="entry name" value="MFS general substrate transporter"/>
    <property type="match status" value="1"/>
</dbReference>
<evidence type="ECO:0000259" key="10">
    <source>
        <dbReference type="PROSITE" id="PS50850"/>
    </source>
</evidence>
<dbReference type="InterPro" id="IPR045018">
    <property type="entry name" value="Azg-like"/>
</dbReference>
<dbReference type="CDD" id="cd17323">
    <property type="entry name" value="MFS_Tpo1_MDR_like"/>
    <property type="match status" value="1"/>
</dbReference>
<evidence type="ECO:0000313" key="13">
    <source>
        <dbReference type="Proteomes" id="UP000215305"/>
    </source>
</evidence>
<evidence type="ECO:0000256" key="2">
    <source>
        <dbReference type="ARBA" id="ARBA00005697"/>
    </source>
</evidence>
<evidence type="ECO:0000256" key="3">
    <source>
        <dbReference type="ARBA" id="ARBA00022448"/>
    </source>
</evidence>
<evidence type="ECO:0000256" key="1">
    <source>
        <dbReference type="ARBA" id="ARBA00004127"/>
    </source>
</evidence>
<feature type="transmembrane region" description="Helical" evidence="9">
    <location>
        <begin position="1443"/>
        <end position="1460"/>
    </location>
</feature>
<keyword evidence="4" id="KW-0808">Transferase</keyword>
<dbReference type="PANTHER" id="PTHR43337:SF1">
    <property type="entry name" value="XANTHINE_URACIL PERMEASE C887.17-RELATED"/>
    <property type="match status" value="1"/>
</dbReference>
<dbReference type="GeneID" id="38124970"/>
<dbReference type="Proteomes" id="UP000215305">
    <property type="component" value="Unassembled WGS sequence"/>
</dbReference>
<dbReference type="InterPro" id="IPR020846">
    <property type="entry name" value="MFS_dom"/>
</dbReference>
<feature type="compositionally biased region" description="Low complexity" evidence="8">
    <location>
        <begin position="1"/>
        <end position="16"/>
    </location>
</feature>
<protein>
    <submittedName>
        <fullName evidence="12">Uncharacterized protein</fullName>
    </submittedName>
</protein>
<dbReference type="OrthoDB" id="431212at2759"/>
<dbReference type="SUPFAM" id="SSF52467">
    <property type="entry name" value="DHS-like NAD/FAD-binding domain"/>
    <property type="match status" value="1"/>
</dbReference>
<dbReference type="InterPro" id="IPR026591">
    <property type="entry name" value="Sirtuin_cat_small_dom_sf"/>
</dbReference>
<feature type="transmembrane region" description="Helical" evidence="9">
    <location>
        <begin position="1159"/>
        <end position="1181"/>
    </location>
</feature>
<dbReference type="Gene3D" id="3.40.50.1220">
    <property type="entry name" value="TPP-binding domain"/>
    <property type="match status" value="1"/>
</dbReference>
<dbReference type="GO" id="GO:0012505">
    <property type="term" value="C:endomembrane system"/>
    <property type="evidence" value="ECO:0007669"/>
    <property type="project" value="UniProtKB-SubCell"/>
</dbReference>
<feature type="transmembrane region" description="Helical" evidence="9">
    <location>
        <begin position="1379"/>
        <end position="1404"/>
    </location>
</feature>
<dbReference type="PANTHER" id="PTHR43337">
    <property type="entry name" value="XANTHINE/URACIL PERMEASE C887.17-RELATED"/>
    <property type="match status" value="1"/>
</dbReference>
<dbReference type="STRING" id="41047.A0A397G9S5"/>
<proteinExistence type="inferred from homology"/>
<keyword evidence="7 9" id="KW-0472">Membrane</keyword>
<name>A0A397G9S5_ASPTH</name>
<dbReference type="Pfam" id="PF00860">
    <property type="entry name" value="Xan_ur_permease"/>
    <property type="match status" value="2"/>
</dbReference>
<evidence type="ECO:0000259" key="11">
    <source>
        <dbReference type="PROSITE" id="PS51154"/>
    </source>
</evidence>
<comment type="similarity">
    <text evidence="2">Belongs to the nucleobase:cation symporter-2 (NCS2) (TC 2.A.40) family. Azg-like subfamily.</text>
</comment>
<dbReference type="PROSITE" id="PS50850">
    <property type="entry name" value="MFS"/>
    <property type="match status" value="1"/>
</dbReference>
<sequence length="1589" mass="174666">MSSRNARASSLSSATSELEEAPTFEDIRSEPVSRRQTNIDLARVESLRLTQRSTVGSSAGPAPREEWLPFGDGKDYPPLLPDPEKYVVGFDGVDDPMHPHNWSTSTKVLLSVILAYNTFTASFASAIFSSAIGAISEKFSISTEVATLGVTLYVLGFSAGPTIWAPASELIGRRWPITIGMLGYSIFTIGTATAKDTQTLFITRFFAGLFSASPLAIVPAAFADMYNNSHRGIAIAMFAMAVFVGPFASPFTGGFITMSYLGWRWTMYISAIMGFFGVVLLIFFYKETYAPVVLVEKAATLRRQTHNWGIHAKQDEVELDLNELLTNNFSRPFRMLLTEPIVFLITIYMSFIYGILYALLGAYPVVFQRTHGLNLGVGSLPFIGLIVGELAGGIYTLLDAKNYVRKLRNNNDVPIPEWRLPPTIIGGIAFTIGLFWYGWTGWTRSIHWMAPTASGVFTGFGIYVIFLQCFNYLIDSYLQFAASVFAANTILRSADLPADVWIQMQTLQANLCRRHPRPTLPSGVLEDIDSILQYQLSHSLLTPSETISATLLLPKSNVTLRLWKGDITTLSNTTAIVNAANSALLGCFNPNHRCIDNVIHPAAGPRLREACYQLMSQQAHPEPVGAVKVTPGFNLPAQYVLHTVGPQLRDRRSEPKEPTEKQKRQLAACYRSCLEATEKLPALADGRKVVAFCCISTGLFAFPAEVAVEIAVNVVTGWCEDHEDTSLTDVIFDVFLESDWELYRRKLTDLNQSKSLLGSSFEPLQLRHLKHPSIRKARRWIEEADTLIISAGAGLSAATGLDYTSPDLFKQYFPAFMPMGLRRLYDVFGFDGWESLNQKWGYYFQHLAMVRSWPSSPLYRQLLDLANRFGTNCFIRTSNADGLFVANGFNADSVSTPQGQYKYLQCLAKCRRDAVFESEPFVDAALPFIDPTTQCLTESSKIPYCKYCGEELTLCVRGGNYFNQTPFLAQERKYTQFLERRSSDLTSTVILELGVGMNTPSVLRWHNEDLVEGNPQMKLVRAGVGASGTAPWNLEEQDRAPRERKGSYFFTELRAGLATFFAMAYIISVNSNITSESGGTCVCPPESQADLCNTNTEYLLCVQEIKRDLVTATAAIAALSTFCMGLFSNLPVALAPGMGLNAYFAYTVVGYHGSGMIPYSLALTAVFVEGFVFLGLTLLGIRQWLARALPASIKLATGTGIGLYLTLIGLSYSAGIGLVTGSTETPLELAGCISSLRDPTTGMCPSDAKMRNPAMWVGIFCGGVFTALLMLYRIKGAVIIGILLVSIISWPRPTPVTYFPHTELGDSMFDFFKQVVTFHPIKNTLVAQEWNLSGHGGQFGLAFITFLYVDILDTTGTLYSMARFAGTIDERTQDFEGSALAYMVDAISISIGSLFGSPPVTAFVESGAGISEGGKTGLTSCVTGICFFIAIFFAPIFASIPPWATGCTLVIVGALMCKAAAEINWRYYGDAIPAFLTIAIMPFTYSIAYGLIAGILSYVLINVTAWLVERGSLGRVVPPNKDESDPWSYKVPGGFFPPWLRRAARGKKDFWREDEEESVDMGVVPDGSVSSHERTEREKSGVDVGNKNL</sequence>
<dbReference type="InterPro" id="IPR036259">
    <property type="entry name" value="MFS_trans_sf"/>
</dbReference>
<dbReference type="InterPro" id="IPR006043">
    <property type="entry name" value="NCS2"/>
</dbReference>
<feature type="transmembrane region" description="Helical" evidence="9">
    <location>
        <begin position="234"/>
        <end position="261"/>
    </location>
</feature>
<dbReference type="InterPro" id="IPR029035">
    <property type="entry name" value="DHS-like_NAD/FAD-binding_dom"/>
</dbReference>
<evidence type="ECO:0000256" key="8">
    <source>
        <dbReference type="SAM" id="MobiDB-lite"/>
    </source>
</evidence>
<comment type="caution">
    <text evidence="12">The sequence shown here is derived from an EMBL/GenBank/DDBJ whole genome shotgun (WGS) entry which is preliminary data.</text>
</comment>
<dbReference type="PROSITE" id="PS51154">
    <property type="entry name" value="MACRO"/>
    <property type="match status" value="1"/>
</dbReference>
<feature type="transmembrane region" description="Helical" evidence="9">
    <location>
        <begin position="445"/>
        <end position="466"/>
    </location>
</feature>
<feature type="region of interest" description="Disordered" evidence="8">
    <location>
        <begin position="1553"/>
        <end position="1589"/>
    </location>
</feature>
<dbReference type="InterPro" id="IPR043472">
    <property type="entry name" value="Macro_dom-like"/>
</dbReference>
<feature type="transmembrane region" description="Helical" evidence="9">
    <location>
        <begin position="1416"/>
        <end position="1437"/>
    </location>
</feature>
<keyword evidence="13" id="KW-1185">Reference proteome</keyword>
<dbReference type="SMART" id="SM00506">
    <property type="entry name" value="A1pp"/>
    <property type="match status" value="1"/>
</dbReference>
<dbReference type="CDD" id="cd02908">
    <property type="entry name" value="Macro_OAADPr_deacetylase"/>
    <property type="match status" value="1"/>
</dbReference>
<dbReference type="SUPFAM" id="SSF52949">
    <property type="entry name" value="Macro domain-like"/>
    <property type="match status" value="1"/>
</dbReference>
<evidence type="ECO:0000256" key="4">
    <source>
        <dbReference type="ARBA" id="ARBA00022679"/>
    </source>
</evidence>
<dbReference type="GO" id="GO:0016740">
    <property type="term" value="F:transferase activity"/>
    <property type="evidence" value="ECO:0007669"/>
    <property type="project" value="UniProtKB-KW"/>
</dbReference>
<feature type="domain" description="Macro" evidence="11">
    <location>
        <begin position="547"/>
        <end position="751"/>
    </location>
</feature>
<feature type="transmembrane region" description="Helical" evidence="9">
    <location>
        <begin position="200"/>
        <end position="222"/>
    </location>
</feature>
<feature type="transmembrane region" description="Helical" evidence="9">
    <location>
        <begin position="341"/>
        <end position="360"/>
    </location>
</feature>
<dbReference type="Pfam" id="PF01661">
    <property type="entry name" value="Macro"/>
    <property type="match status" value="1"/>
</dbReference>
<dbReference type="Gene3D" id="1.20.1250.20">
    <property type="entry name" value="MFS general substrate transporter like domains"/>
    <property type="match status" value="1"/>
</dbReference>
<feature type="transmembrane region" description="Helical" evidence="9">
    <location>
        <begin position="1201"/>
        <end position="1219"/>
    </location>
</feature>
<dbReference type="GO" id="GO:0015854">
    <property type="term" value="P:guanine transport"/>
    <property type="evidence" value="ECO:0007669"/>
    <property type="project" value="TreeGrafter"/>
</dbReference>
<feature type="transmembrane region" description="Helical" evidence="9">
    <location>
        <begin position="1048"/>
        <end position="1067"/>
    </location>
</feature>
<dbReference type="Gene3D" id="3.30.1600.10">
    <property type="entry name" value="SIR2/SIRT2 'Small Domain"/>
    <property type="match status" value="1"/>
</dbReference>
<keyword evidence="3" id="KW-0813">Transport</keyword>
<reference evidence="12" key="1">
    <citation type="submission" date="2018-08" db="EMBL/GenBank/DDBJ databases">
        <title>Draft genome sequence of azole-resistant Aspergillus thermomutatus (Neosartorya pseudofischeri) strain HMR AF 39, isolated from a human nasal aspirate.</title>
        <authorList>
            <person name="Parent-Michaud M."/>
            <person name="Dufresne P.J."/>
            <person name="Fournier E."/>
            <person name="Martineau C."/>
            <person name="Moreira S."/>
            <person name="Perkins V."/>
            <person name="De Repentigny L."/>
            <person name="Dufresne S.F."/>
        </authorList>
    </citation>
    <scope>NUCLEOTIDE SEQUENCE [LARGE SCALE GENOMIC DNA]</scope>
    <source>
        <strain evidence="12">HMR AF 39</strain>
    </source>
</reference>
<feature type="compositionally biased region" description="Basic and acidic residues" evidence="8">
    <location>
        <begin position="1571"/>
        <end position="1581"/>
    </location>
</feature>
<feature type="transmembrane region" description="Helical" evidence="9">
    <location>
        <begin position="145"/>
        <end position="165"/>
    </location>
</feature>
<organism evidence="12 13">
    <name type="scientific">Aspergillus thermomutatus</name>
    <name type="common">Neosartorya pseudofischeri</name>
    <dbReference type="NCBI Taxonomy" id="41047"/>
    <lineage>
        <taxon>Eukaryota</taxon>
        <taxon>Fungi</taxon>
        <taxon>Dikarya</taxon>
        <taxon>Ascomycota</taxon>
        <taxon>Pezizomycotina</taxon>
        <taxon>Eurotiomycetes</taxon>
        <taxon>Eurotiomycetidae</taxon>
        <taxon>Eurotiales</taxon>
        <taxon>Aspergillaceae</taxon>
        <taxon>Aspergillus</taxon>
        <taxon>Aspergillus subgen. Fumigati</taxon>
    </lineage>
</organism>
<feature type="transmembrane region" description="Helical" evidence="9">
    <location>
        <begin position="1253"/>
        <end position="1272"/>
    </location>
</feature>
<feature type="transmembrane region" description="Helical" evidence="9">
    <location>
        <begin position="267"/>
        <end position="285"/>
    </location>
</feature>
<gene>
    <name evidence="12" type="ORF">CDV56_102996</name>
</gene>
<dbReference type="GO" id="GO:0005886">
    <property type="term" value="C:plasma membrane"/>
    <property type="evidence" value="ECO:0007669"/>
    <property type="project" value="TreeGrafter"/>
</dbReference>
<dbReference type="InterPro" id="IPR011701">
    <property type="entry name" value="MFS"/>
</dbReference>
<feature type="transmembrane region" description="Helical" evidence="9">
    <location>
        <begin position="418"/>
        <end position="439"/>
    </location>
</feature>
<keyword evidence="6 9" id="KW-1133">Transmembrane helix</keyword>
<dbReference type="InterPro" id="IPR002589">
    <property type="entry name" value="Macro_dom"/>
</dbReference>
<accession>A0A397G9S5</accession>
<dbReference type="RefSeq" id="XP_026611700.1">
    <property type="nucleotide sequence ID" value="XM_026756615.1"/>
</dbReference>
<dbReference type="Pfam" id="PF07690">
    <property type="entry name" value="MFS_1"/>
    <property type="match status" value="1"/>
</dbReference>
<evidence type="ECO:0000256" key="6">
    <source>
        <dbReference type="ARBA" id="ARBA00022989"/>
    </source>
</evidence>
<feature type="transmembrane region" description="Helical" evidence="9">
    <location>
        <begin position="380"/>
        <end position="398"/>
    </location>
</feature>
<evidence type="ECO:0000313" key="12">
    <source>
        <dbReference type="EMBL" id="RHZ47721.1"/>
    </source>
</evidence>
<feature type="transmembrane region" description="Helical" evidence="9">
    <location>
        <begin position="108"/>
        <end position="133"/>
    </location>
</feature>
<feature type="region of interest" description="Disordered" evidence="8">
    <location>
        <begin position="1"/>
        <end position="35"/>
    </location>
</feature>
<keyword evidence="5 9" id="KW-0812">Transmembrane</keyword>
<dbReference type="EMBL" id="NKHU02000214">
    <property type="protein sequence ID" value="RHZ47721.1"/>
    <property type="molecule type" value="Genomic_DNA"/>
</dbReference>